<reference evidence="9" key="1">
    <citation type="submission" date="2015-01" db="EMBL/GenBank/DDBJ databases">
        <authorList>
            <person name="Aksoy S."/>
            <person name="Warren W."/>
            <person name="Wilson R.K."/>
        </authorList>
    </citation>
    <scope>NUCLEOTIDE SEQUENCE [LARGE SCALE GENOMIC DNA]</scope>
    <source>
        <strain evidence="9">IAEA</strain>
    </source>
</reference>
<sequence length="274" mass="30852">MGPSTSLFAKRKKPSPSNFMTRSQTECVNNQNEIDIAIYSPFEDSATKQTNKTNVFPSLPPLFDINSATASVTLLSEGTLSRDVIIMNSGFQRIMEGEKIKPPDGLYFSKCPQEECNKKVIDANNALHRCEICDNVFCNFNFQLLIHMNISDWFSNRCVTAFGDVAEQILGGSAQSIANLIKSNPAKVEENFRVVLGNSCISKIASKFETVQETKLNKLTVKSATPVNCKEYNKYLIDYLKKLPSVNKTQNLLFSLEDENAFFFFLFAINFLNW</sequence>
<evidence type="ECO:0000256" key="1">
    <source>
        <dbReference type="ARBA" id="ARBA00005690"/>
    </source>
</evidence>
<evidence type="ECO:0000256" key="2">
    <source>
        <dbReference type="ARBA" id="ARBA00022723"/>
    </source>
</evidence>
<keyword evidence="9" id="KW-1185">Reference proteome</keyword>
<dbReference type="GO" id="GO:0003677">
    <property type="term" value="F:DNA binding"/>
    <property type="evidence" value="ECO:0007669"/>
    <property type="project" value="UniProtKB-KW"/>
</dbReference>
<feature type="region of interest" description="Disordered" evidence="6">
    <location>
        <begin position="1"/>
        <end position="22"/>
    </location>
</feature>
<dbReference type="InterPro" id="IPR012340">
    <property type="entry name" value="NA-bd_OB-fold"/>
</dbReference>
<dbReference type="GO" id="GO:0008270">
    <property type="term" value="F:zinc ion binding"/>
    <property type="evidence" value="ECO:0007669"/>
    <property type="project" value="UniProtKB-KW"/>
</dbReference>
<feature type="domain" description="Replication factor A C-terminal" evidence="7">
    <location>
        <begin position="104"/>
        <end position="236"/>
    </location>
</feature>
<evidence type="ECO:0000256" key="4">
    <source>
        <dbReference type="ARBA" id="ARBA00022833"/>
    </source>
</evidence>
<evidence type="ECO:0000256" key="3">
    <source>
        <dbReference type="ARBA" id="ARBA00022771"/>
    </source>
</evidence>
<dbReference type="Pfam" id="PF08646">
    <property type="entry name" value="Rep_fac-A_C"/>
    <property type="match status" value="1"/>
</dbReference>
<comment type="similarity">
    <text evidence="1">Belongs to the replication factor A protein 1 family.</text>
</comment>
<dbReference type="AlphaFoldDB" id="A0A1B0BB42"/>
<dbReference type="STRING" id="67801.A0A1B0BB42"/>
<dbReference type="Gene3D" id="2.40.50.140">
    <property type="entry name" value="Nucleic acid-binding proteins"/>
    <property type="match status" value="1"/>
</dbReference>
<evidence type="ECO:0000313" key="8">
    <source>
        <dbReference type="EnsemblMetazoa" id="GPPI024465-PA"/>
    </source>
</evidence>
<evidence type="ECO:0000313" key="9">
    <source>
        <dbReference type="Proteomes" id="UP000092460"/>
    </source>
</evidence>
<name>A0A1B0BB42_9MUSC</name>
<dbReference type="VEuPathDB" id="VectorBase:GPPI024465"/>
<organism evidence="8 9">
    <name type="scientific">Glossina palpalis gambiensis</name>
    <dbReference type="NCBI Taxonomy" id="67801"/>
    <lineage>
        <taxon>Eukaryota</taxon>
        <taxon>Metazoa</taxon>
        <taxon>Ecdysozoa</taxon>
        <taxon>Arthropoda</taxon>
        <taxon>Hexapoda</taxon>
        <taxon>Insecta</taxon>
        <taxon>Pterygota</taxon>
        <taxon>Neoptera</taxon>
        <taxon>Endopterygota</taxon>
        <taxon>Diptera</taxon>
        <taxon>Brachycera</taxon>
        <taxon>Muscomorpha</taxon>
        <taxon>Hippoboscoidea</taxon>
        <taxon>Glossinidae</taxon>
        <taxon>Glossina</taxon>
    </lineage>
</organism>
<keyword evidence="4" id="KW-0862">Zinc</keyword>
<dbReference type="SUPFAM" id="SSF50249">
    <property type="entry name" value="Nucleic acid-binding proteins"/>
    <property type="match status" value="1"/>
</dbReference>
<reference evidence="8" key="2">
    <citation type="submission" date="2020-05" db="UniProtKB">
        <authorList>
            <consortium name="EnsemblMetazoa"/>
        </authorList>
    </citation>
    <scope>IDENTIFICATION</scope>
    <source>
        <strain evidence="8">IAEA</strain>
    </source>
</reference>
<evidence type="ECO:0000259" key="7">
    <source>
        <dbReference type="Pfam" id="PF08646"/>
    </source>
</evidence>
<dbReference type="EMBL" id="JXJN01011291">
    <property type="status" value="NOT_ANNOTATED_CDS"/>
    <property type="molecule type" value="Genomic_DNA"/>
</dbReference>
<keyword evidence="3" id="KW-0863">Zinc-finger</keyword>
<accession>A0A1B0BB42</accession>
<proteinExistence type="inferred from homology"/>
<evidence type="ECO:0000256" key="5">
    <source>
        <dbReference type="ARBA" id="ARBA00023125"/>
    </source>
</evidence>
<protein>
    <recommendedName>
        <fullName evidence="7">Replication factor A C-terminal domain-containing protein</fullName>
    </recommendedName>
</protein>
<dbReference type="CDD" id="cd04476">
    <property type="entry name" value="RPA1_DBD_C"/>
    <property type="match status" value="1"/>
</dbReference>
<evidence type="ECO:0000256" key="6">
    <source>
        <dbReference type="SAM" id="MobiDB-lite"/>
    </source>
</evidence>
<keyword evidence="2" id="KW-0479">Metal-binding</keyword>
<dbReference type="InterPro" id="IPR047192">
    <property type="entry name" value="Euk_RPA1_DBD_C"/>
</dbReference>
<dbReference type="EnsemblMetazoa" id="GPPI024465-RA">
    <property type="protein sequence ID" value="GPPI024465-PA"/>
    <property type="gene ID" value="GPPI024465"/>
</dbReference>
<keyword evidence="5" id="KW-0238">DNA-binding</keyword>
<dbReference type="Proteomes" id="UP000092460">
    <property type="component" value="Unassembled WGS sequence"/>
</dbReference>
<dbReference type="InterPro" id="IPR013955">
    <property type="entry name" value="Rep_factor-A_C"/>
</dbReference>